<sequence length="223" mass="24385">MLPRSRPDFVGPNCPHAGRGASRSCADAGNFQLFMFAYTFPNTFLFLRSLQASAFGHNLALKCSMFRNDKADAEKKIRELEQSLESAKAAEKEALEAKTVADAQVVALGSQLSATIEEGRQQVVAALEQGRTDGFSAGRLAGKTEGFIEGRETFLSIRRVQNSPLPMFVFKVVHLKGFAEGFDQSRLDSSLDGQLQPYPPETASDPSKEDEFASLIEEIGYVP</sequence>
<evidence type="ECO:0000256" key="2">
    <source>
        <dbReference type="SAM" id="MobiDB-lite"/>
    </source>
</evidence>
<name>A0AAE1XRY5_9LAMI</name>
<evidence type="ECO:0000256" key="1">
    <source>
        <dbReference type="SAM" id="Coils"/>
    </source>
</evidence>
<organism evidence="3 4">
    <name type="scientific">Sesamum alatum</name>
    <dbReference type="NCBI Taxonomy" id="300844"/>
    <lineage>
        <taxon>Eukaryota</taxon>
        <taxon>Viridiplantae</taxon>
        <taxon>Streptophyta</taxon>
        <taxon>Embryophyta</taxon>
        <taxon>Tracheophyta</taxon>
        <taxon>Spermatophyta</taxon>
        <taxon>Magnoliopsida</taxon>
        <taxon>eudicotyledons</taxon>
        <taxon>Gunneridae</taxon>
        <taxon>Pentapetalae</taxon>
        <taxon>asterids</taxon>
        <taxon>lamiids</taxon>
        <taxon>Lamiales</taxon>
        <taxon>Pedaliaceae</taxon>
        <taxon>Sesamum</taxon>
    </lineage>
</organism>
<proteinExistence type="predicted"/>
<feature type="coiled-coil region" evidence="1">
    <location>
        <begin position="63"/>
        <end position="97"/>
    </location>
</feature>
<keyword evidence="1" id="KW-0175">Coiled coil</keyword>
<comment type="caution">
    <text evidence="3">The sequence shown here is derived from an EMBL/GenBank/DDBJ whole genome shotgun (WGS) entry which is preliminary data.</text>
</comment>
<feature type="region of interest" description="Disordered" evidence="2">
    <location>
        <begin position="189"/>
        <end position="210"/>
    </location>
</feature>
<gene>
    <name evidence="3" type="ORF">Salat_2514500</name>
</gene>
<reference evidence="3" key="1">
    <citation type="submission" date="2020-06" db="EMBL/GenBank/DDBJ databases">
        <authorList>
            <person name="Li T."/>
            <person name="Hu X."/>
            <person name="Zhang T."/>
            <person name="Song X."/>
            <person name="Zhang H."/>
            <person name="Dai N."/>
            <person name="Sheng W."/>
            <person name="Hou X."/>
            <person name="Wei L."/>
        </authorList>
    </citation>
    <scope>NUCLEOTIDE SEQUENCE</scope>
    <source>
        <strain evidence="3">3651</strain>
        <tissue evidence="3">Leaf</tissue>
    </source>
</reference>
<dbReference type="EMBL" id="JACGWO010000010">
    <property type="protein sequence ID" value="KAK4416890.1"/>
    <property type="molecule type" value="Genomic_DNA"/>
</dbReference>
<protein>
    <submittedName>
        <fullName evidence="3">Uncharacterized protein</fullName>
    </submittedName>
</protein>
<keyword evidence="4" id="KW-1185">Reference proteome</keyword>
<evidence type="ECO:0000313" key="3">
    <source>
        <dbReference type="EMBL" id="KAK4416890.1"/>
    </source>
</evidence>
<accession>A0AAE1XRY5</accession>
<reference evidence="3" key="2">
    <citation type="journal article" date="2024" name="Plant">
        <title>Genomic evolution and insights into agronomic trait innovations of Sesamum species.</title>
        <authorList>
            <person name="Miao H."/>
            <person name="Wang L."/>
            <person name="Qu L."/>
            <person name="Liu H."/>
            <person name="Sun Y."/>
            <person name="Le M."/>
            <person name="Wang Q."/>
            <person name="Wei S."/>
            <person name="Zheng Y."/>
            <person name="Lin W."/>
            <person name="Duan Y."/>
            <person name="Cao H."/>
            <person name="Xiong S."/>
            <person name="Wang X."/>
            <person name="Wei L."/>
            <person name="Li C."/>
            <person name="Ma Q."/>
            <person name="Ju M."/>
            <person name="Zhao R."/>
            <person name="Li G."/>
            <person name="Mu C."/>
            <person name="Tian Q."/>
            <person name="Mei H."/>
            <person name="Zhang T."/>
            <person name="Gao T."/>
            <person name="Zhang H."/>
        </authorList>
    </citation>
    <scope>NUCLEOTIDE SEQUENCE</scope>
    <source>
        <strain evidence="3">3651</strain>
    </source>
</reference>
<dbReference type="Proteomes" id="UP001293254">
    <property type="component" value="Unassembled WGS sequence"/>
</dbReference>
<dbReference type="AlphaFoldDB" id="A0AAE1XRY5"/>
<evidence type="ECO:0000313" key="4">
    <source>
        <dbReference type="Proteomes" id="UP001293254"/>
    </source>
</evidence>